<dbReference type="CDD" id="cd01092">
    <property type="entry name" value="APP-like"/>
    <property type="match status" value="1"/>
</dbReference>
<comment type="similarity">
    <text evidence="3">Belongs to the peptidase M24B family.</text>
</comment>
<dbReference type="Pfam" id="PF00557">
    <property type="entry name" value="Peptidase_M24"/>
    <property type="match status" value="1"/>
</dbReference>
<evidence type="ECO:0000256" key="1">
    <source>
        <dbReference type="ARBA" id="ARBA00022723"/>
    </source>
</evidence>
<reference evidence="6" key="2">
    <citation type="submission" date="2020-09" db="EMBL/GenBank/DDBJ databases">
        <authorList>
            <person name="Sun Q."/>
            <person name="Ohkuma M."/>
        </authorList>
    </citation>
    <scope>NUCLEOTIDE SEQUENCE</scope>
    <source>
        <strain evidence="6">JCM 18487</strain>
    </source>
</reference>
<sequence>MQERDRVTAERKDARSFAVRRSRVQAALDARGWAAAIVTSPAHIYGLTGVWLESGERLSALVLSARGAAWAVHAMFQAEASPAAAEGIALVMWRDGDDPYAALDAAWVAACTGRLPADGAPAGAGRGEDSAAPLCSGEQSEAWAEKRSEAWAETSQTVAVDGQWPSRHLLAWLGRKERAPRVVVADDLLYGLRAVKEADEIARVRYASALADRVMARVREVLCPGRSERDIARWLAAVWEEEGAEGLSFTPIVAAGPHSAMPHHEPDASVLPAGPAAVIVDTGGVWRRYCSDITRTFFLGEPTREMVDVYECVLRAQAAGIAAARPGVPAEEVDDAVRQVIERAGYGAYFTHRTGHGVGLEIHEPPFVAAGNQERLMPGMVMSIEPGIYLPGQFGVRVEDLVLITDEGAEVLNRAPKALADVILR</sequence>
<keyword evidence="7" id="KW-1185">Reference proteome</keyword>
<dbReference type="InterPro" id="IPR001131">
    <property type="entry name" value="Peptidase_M24B_aminopep-P_CS"/>
</dbReference>
<evidence type="ECO:0000259" key="4">
    <source>
        <dbReference type="Pfam" id="PF00557"/>
    </source>
</evidence>
<dbReference type="InterPro" id="IPR050659">
    <property type="entry name" value="Peptidase_M24B"/>
</dbReference>
<dbReference type="SUPFAM" id="SSF55920">
    <property type="entry name" value="Creatinase/aminopeptidase"/>
    <property type="match status" value="1"/>
</dbReference>
<evidence type="ECO:0000256" key="3">
    <source>
        <dbReference type="RuleBase" id="RU000590"/>
    </source>
</evidence>
<dbReference type="PROSITE" id="PS00491">
    <property type="entry name" value="PROLINE_PEPTIDASE"/>
    <property type="match status" value="1"/>
</dbReference>
<dbReference type="AlphaFoldDB" id="A0A917K5G6"/>
<keyword evidence="2" id="KW-0378">Hydrolase</keyword>
<dbReference type="GO" id="GO:0016787">
    <property type="term" value="F:hydrolase activity"/>
    <property type="evidence" value="ECO:0007669"/>
    <property type="project" value="UniProtKB-KW"/>
</dbReference>
<organism evidence="6 7">
    <name type="scientific">Alicyclobacillus cellulosilyticus</name>
    <dbReference type="NCBI Taxonomy" id="1003997"/>
    <lineage>
        <taxon>Bacteria</taxon>
        <taxon>Bacillati</taxon>
        <taxon>Bacillota</taxon>
        <taxon>Bacilli</taxon>
        <taxon>Bacillales</taxon>
        <taxon>Alicyclobacillaceae</taxon>
        <taxon>Alicyclobacillus</taxon>
    </lineage>
</organism>
<comment type="caution">
    <text evidence="6">The sequence shown here is derived from an EMBL/GenBank/DDBJ whole genome shotgun (WGS) entry which is preliminary data.</text>
</comment>
<reference evidence="6" key="1">
    <citation type="journal article" date="2014" name="Int. J. Syst. Evol. Microbiol.">
        <title>Complete genome sequence of Corynebacterium casei LMG S-19264T (=DSM 44701T), isolated from a smear-ripened cheese.</title>
        <authorList>
            <consortium name="US DOE Joint Genome Institute (JGI-PGF)"/>
            <person name="Walter F."/>
            <person name="Albersmeier A."/>
            <person name="Kalinowski J."/>
            <person name="Ruckert C."/>
        </authorList>
    </citation>
    <scope>NUCLEOTIDE SEQUENCE</scope>
    <source>
        <strain evidence="6">JCM 18487</strain>
    </source>
</reference>
<dbReference type="Pfam" id="PF01321">
    <property type="entry name" value="Creatinase_N"/>
    <property type="match status" value="1"/>
</dbReference>
<feature type="domain" description="Peptidase M24" evidence="4">
    <location>
        <begin position="203"/>
        <end position="406"/>
    </location>
</feature>
<dbReference type="InterPro" id="IPR036005">
    <property type="entry name" value="Creatinase/aminopeptidase-like"/>
</dbReference>
<dbReference type="PANTHER" id="PTHR46112:SF3">
    <property type="entry name" value="AMINOPEPTIDASE YPDF"/>
    <property type="match status" value="1"/>
</dbReference>
<dbReference type="InterPro" id="IPR000587">
    <property type="entry name" value="Creatinase_N"/>
</dbReference>
<dbReference type="SUPFAM" id="SSF53092">
    <property type="entry name" value="Creatinase/prolidase N-terminal domain"/>
    <property type="match status" value="1"/>
</dbReference>
<dbReference type="PANTHER" id="PTHR46112">
    <property type="entry name" value="AMINOPEPTIDASE"/>
    <property type="match status" value="1"/>
</dbReference>
<evidence type="ECO:0000313" key="6">
    <source>
        <dbReference type="EMBL" id="GGI98869.1"/>
    </source>
</evidence>
<protein>
    <submittedName>
        <fullName evidence="6">Proline dipeptidase</fullName>
    </submittedName>
</protein>
<dbReference type="InterPro" id="IPR000994">
    <property type="entry name" value="Pept_M24"/>
</dbReference>
<dbReference type="GO" id="GO:0046872">
    <property type="term" value="F:metal ion binding"/>
    <property type="evidence" value="ECO:0007669"/>
    <property type="project" value="UniProtKB-KW"/>
</dbReference>
<evidence type="ECO:0000256" key="2">
    <source>
        <dbReference type="ARBA" id="ARBA00022801"/>
    </source>
</evidence>
<evidence type="ECO:0000313" key="7">
    <source>
        <dbReference type="Proteomes" id="UP000637695"/>
    </source>
</evidence>
<proteinExistence type="inferred from homology"/>
<dbReference type="Gene3D" id="3.90.230.10">
    <property type="entry name" value="Creatinase/methionine aminopeptidase superfamily"/>
    <property type="match status" value="1"/>
</dbReference>
<dbReference type="Gene3D" id="3.40.350.10">
    <property type="entry name" value="Creatinase/prolidase N-terminal domain"/>
    <property type="match status" value="1"/>
</dbReference>
<accession>A0A917K5G6</accession>
<gene>
    <name evidence="6" type="ORF">GCM10010885_05480</name>
</gene>
<dbReference type="RefSeq" id="WP_188881006.1">
    <property type="nucleotide sequence ID" value="NZ_BMOY01000005.1"/>
</dbReference>
<keyword evidence="1 3" id="KW-0479">Metal-binding</keyword>
<dbReference type="InterPro" id="IPR029149">
    <property type="entry name" value="Creatin/AminoP/Spt16_N"/>
</dbReference>
<name>A0A917K5G6_9BACL</name>
<dbReference type="EMBL" id="BMOY01000005">
    <property type="protein sequence ID" value="GGI98869.1"/>
    <property type="molecule type" value="Genomic_DNA"/>
</dbReference>
<feature type="domain" description="Creatinase N-terminal" evidence="5">
    <location>
        <begin position="20"/>
        <end position="107"/>
    </location>
</feature>
<dbReference type="Proteomes" id="UP000637695">
    <property type="component" value="Unassembled WGS sequence"/>
</dbReference>
<evidence type="ECO:0000259" key="5">
    <source>
        <dbReference type="Pfam" id="PF01321"/>
    </source>
</evidence>